<keyword evidence="3" id="KW-1185">Reference proteome</keyword>
<evidence type="ECO:0000256" key="1">
    <source>
        <dbReference type="SAM" id="MobiDB-lite"/>
    </source>
</evidence>
<sequence>MYSLLNAIPSALSQPRPSKNEWPQLLRNLTHRPSKINASSSVRDLYVTCKPDDCCAHLCIYHYVSLMQETCGSDGVSSLTKLLPVLGRCERSKTATQQDRTDYGCAGGSAETA</sequence>
<gene>
    <name evidence="2" type="ORF">Zmor_017470</name>
</gene>
<reference evidence="2" key="1">
    <citation type="journal article" date="2023" name="G3 (Bethesda)">
        <title>Whole genome assemblies of Zophobas morio and Tenebrio molitor.</title>
        <authorList>
            <person name="Kaur S."/>
            <person name="Stinson S.A."/>
            <person name="diCenzo G.C."/>
        </authorList>
    </citation>
    <scope>NUCLEOTIDE SEQUENCE</scope>
    <source>
        <strain evidence="2">QUZm001</strain>
    </source>
</reference>
<proteinExistence type="predicted"/>
<evidence type="ECO:0000313" key="3">
    <source>
        <dbReference type="Proteomes" id="UP001168821"/>
    </source>
</evidence>
<protein>
    <submittedName>
        <fullName evidence="2">Uncharacterized protein</fullName>
    </submittedName>
</protein>
<dbReference type="EMBL" id="JALNTZ010000005">
    <property type="protein sequence ID" value="KAJ3651426.1"/>
    <property type="molecule type" value="Genomic_DNA"/>
</dbReference>
<evidence type="ECO:0000313" key="2">
    <source>
        <dbReference type="EMBL" id="KAJ3651426.1"/>
    </source>
</evidence>
<organism evidence="2 3">
    <name type="scientific">Zophobas morio</name>
    <dbReference type="NCBI Taxonomy" id="2755281"/>
    <lineage>
        <taxon>Eukaryota</taxon>
        <taxon>Metazoa</taxon>
        <taxon>Ecdysozoa</taxon>
        <taxon>Arthropoda</taxon>
        <taxon>Hexapoda</taxon>
        <taxon>Insecta</taxon>
        <taxon>Pterygota</taxon>
        <taxon>Neoptera</taxon>
        <taxon>Endopterygota</taxon>
        <taxon>Coleoptera</taxon>
        <taxon>Polyphaga</taxon>
        <taxon>Cucujiformia</taxon>
        <taxon>Tenebrionidae</taxon>
        <taxon>Zophobas</taxon>
    </lineage>
</organism>
<name>A0AA38MCU6_9CUCU</name>
<dbReference type="AlphaFoldDB" id="A0AA38MCU6"/>
<accession>A0AA38MCU6</accession>
<feature type="region of interest" description="Disordered" evidence="1">
    <location>
        <begin position="92"/>
        <end position="113"/>
    </location>
</feature>
<comment type="caution">
    <text evidence="2">The sequence shown here is derived from an EMBL/GenBank/DDBJ whole genome shotgun (WGS) entry which is preliminary data.</text>
</comment>
<dbReference type="Proteomes" id="UP001168821">
    <property type="component" value="Unassembled WGS sequence"/>
</dbReference>